<keyword evidence="3" id="KW-1185">Reference proteome</keyword>
<dbReference type="RefSeq" id="XP_013760824.1">
    <property type="nucleotide sequence ID" value="XM_013905370.1"/>
</dbReference>
<gene>
    <name evidence="2" type="ORF">AMSG_02275</name>
</gene>
<evidence type="ECO:0000313" key="2">
    <source>
        <dbReference type="EMBL" id="KNC56305.1"/>
    </source>
</evidence>
<dbReference type="AlphaFoldDB" id="A0A0L0DVQ6"/>
<feature type="compositionally biased region" description="Acidic residues" evidence="1">
    <location>
        <begin position="216"/>
        <end position="244"/>
    </location>
</feature>
<dbReference type="GeneID" id="25561963"/>
<organism evidence="2 3">
    <name type="scientific">Thecamonas trahens ATCC 50062</name>
    <dbReference type="NCBI Taxonomy" id="461836"/>
    <lineage>
        <taxon>Eukaryota</taxon>
        <taxon>Apusozoa</taxon>
        <taxon>Apusomonadida</taxon>
        <taxon>Apusomonadidae</taxon>
        <taxon>Thecamonas</taxon>
    </lineage>
</organism>
<feature type="compositionally biased region" description="Polar residues" evidence="1">
    <location>
        <begin position="301"/>
        <end position="310"/>
    </location>
</feature>
<evidence type="ECO:0000313" key="3">
    <source>
        <dbReference type="Proteomes" id="UP000054408"/>
    </source>
</evidence>
<proteinExistence type="predicted"/>
<dbReference type="EMBL" id="GL349441">
    <property type="protein sequence ID" value="KNC56305.1"/>
    <property type="molecule type" value="Genomic_DNA"/>
</dbReference>
<sequence>MDEVCIEACVDRESKGAVEPAPTGAGDSGGGDDGGSKDERPLPVVDDGDGEAGAEAAKALAKRSRDSMHSIDKLLTKHRHQVLADMWRTAEDEAEMETSRAQEAAGMSEVGGEAGASAPVEADECENSAGRAAAKAAAMTGSTPAPKTVAAGRSRLAKGKKKSVRFLDETTRGEALDVVLLKRRLEEQENLVNYYRKEIVVLRYKMALMQSKLDWYEGEESSSSEDEYEYEDFDQDDNREEDELQPPPRAWPVKAQAPGVGAQQDAGVIRREHLGSESDDDSDLDSASGSGSETPEAPPSLTKSHSFVFD</sequence>
<accession>A0A0L0DVQ6</accession>
<feature type="region of interest" description="Disordered" evidence="1">
    <location>
        <begin position="216"/>
        <end position="310"/>
    </location>
</feature>
<feature type="region of interest" description="Disordered" evidence="1">
    <location>
        <begin position="137"/>
        <end position="156"/>
    </location>
</feature>
<name>A0A0L0DVQ6_THETB</name>
<evidence type="ECO:0000256" key="1">
    <source>
        <dbReference type="SAM" id="MobiDB-lite"/>
    </source>
</evidence>
<protein>
    <submittedName>
        <fullName evidence="2">Uncharacterized protein</fullName>
    </submittedName>
</protein>
<feature type="region of interest" description="Disordered" evidence="1">
    <location>
        <begin position="12"/>
        <end position="68"/>
    </location>
</feature>
<reference evidence="2 3" key="1">
    <citation type="submission" date="2010-05" db="EMBL/GenBank/DDBJ databases">
        <title>The Genome Sequence of Thecamonas trahens ATCC 50062.</title>
        <authorList>
            <consortium name="The Broad Institute Genome Sequencing Platform"/>
            <person name="Russ C."/>
            <person name="Cuomo C."/>
            <person name="Shea T."/>
            <person name="Young S.K."/>
            <person name="Zeng Q."/>
            <person name="Koehrsen M."/>
            <person name="Haas B."/>
            <person name="Borodovsky M."/>
            <person name="Guigo R."/>
            <person name="Alvarado L."/>
            <person name="Berlin A."/>
            <person name="Bochicchio J."/>
            <person name="Borenstein D."/>
            <person name="Chapman S."/>
            <person name="Chen Z."/>
            <person name="Freedman E."/>
            <person name="Gellesch M."/>
            <person name="Goldberg J."/>
            <person name="Griggs A."/>
            <person name="Gujja S."/>
            <person name="Heilman E."/>
            <person name="Heiman D."/>
            <person name="Hepburn T."/>
            <person name="Howarth C."/>
            <person name="Jen D."/>
            <person name="Larson L."/>
            <person name="Mehta T."/>
            <person name="Park D."/>
            <person name="Pearson M."/>
            <person name="Roberts A."/>
            <person name="Saif S."/>
            <person name="Shenoy N."/>
            <person name="Sisk P."/>
            <person name="Stolte C."/>
            <person name="Sykes S."/>
            <person name="Thomson T."/>
            <person name="Walk T."/>
            <person name="White J."/>
            <person name="Yandava C."/>
            <person name="Burger G."/>
            <person name="Gray M.W."/>
            <person name="Holland P.W.H."/>
            <person name="King N."/>
            <person name="Lang F.B.F."/>
            <person name="Roger A.J."/>
            <person name="Ruiz-Trillo I."/>
            <person name="Lander E."/>
            <person name="Nusbaum C."/>
        </authorList>
    </citation>
    <scope>NUCLEOTIDE SEQUENCE [LARGE SCALE GENOMIC DNA]</scope>
    <source>
        <strain evidence="2 3">ATCC 50062</strain>
    </source>
</reference>
<dbReference type="Proteomes" id="UP000054408">
    <property type="component" value="Unassembled WGS sequence"/>
</dbReference>